<dbReference type="Gene3D" id="3.30.70.660">
    <property type="entry name" value="Pseudouridine synthase I, catalytic domain, C-terminal subdomain"/>
    <property type="match status" value="1"/>
</dbReference>
<dbReference type="Pfam" id="PF01416">
    <property type="entry name" value="PseudoU_synth_1"/>
    <property type="match status" value="1"/>
</dbReference>
<reference evidence="6 7" key="1">
    <citation type="submission" date="2019-10" db="EMBL/GenBank/DDBJ databases">
        <authorList>
            <person name="Palmer J.M."/>
        </authorList>
    </citation>
    <scope>NUCLEOTIDE SEQUENCE [LARGE SCALE GENOMIC DNA]</scope>
    <source>
        <strain evidence="6 7">TWF730</strain>
    </source>
</reference>
<organism evidence="6 7">
    <name type="scientific">Orbilia blumenaviensis</name>
    <dbReference type="NCBI Taxonomy" id="1796055"/>
    <lineage>
        <taxon>Eukaryota</taxon>
        <taxon>Fungi</taxon>
        <taxon>Dikarya</taxon>
        <taxon>Ascomycota</taxon>
        <taxon>Pezizomycotina</taxon>
        <taxon>Orbiliomycetes</taxon>
        <taxon>Orbiliales</taxon>
        <taxon>Orbiliaceae</taxon>
        <taxon>Orbilia</taxon>
    </lineage>
</organism>
<accession>A0AAV9UMG0</accession>
<dbReference type="Gene3D" id="3.30.70.580">
    <property type="entry name" value="Pseudouridine synthase I, catalytic domain, N-terminal subdomain"/>
    <property type="match status" value="1"/>
</dbReference>
<evidence type="ECO:0000256" key="3">
    <source>
        <dbReference type="ARBA" id="ARBA00023235"/>
    </source>
</evidence>
<dbReference type="InterPro" id="IPR001406">
    <property type="entry name" value="PsdUridine_synth_TruA"/>
</dbReference>
<dbReference type="AlphaFoldDB" id="A0AAV9UMG0"/>
<feature type="region of interest" description="Disordered" evidence="4">
    <location>
        <begin position="244"/>
        <end position="275"/>
    </location>
</feature>
<gene>
    <name evidence="6" type="ORF">TWF730_010843</name>
</gene>
<evidence type="ECO:0000256" key="4">
    <source>
        <dbReference type="SAM" id="MobiDB-lite"/>
    </source>
</evidence>
<keyword evidence="3" id="KW-0413">Isomerase</keyword>
<dbReference type="SUPFAM" id="SSF55120">
    <property type="entry name" value="Pseudouridine synthase"/>
    <property type="match status" value="1"/>
</dbReference>
<feature type="compositionally biased region" description="Basic and acidic residues" evidence="4">
    <location>
        <begin position="250"/>
        <end position="262"/>
    </location>
</feature>
<dbReference type="GO" id="GO:0003723">
    <property type="term" value="F:RNA binding"/>
    <property type="evidence" value="ECO:0007669"/>
    <property type="project" value="InterPro"/>
</dbReference>
<dbReference type="Proteomes" id="UP001373714">
    <property type="component" value="Unassembled WGS sequence"/>
</dbReference>
<feature type="compositionally biased region" description="Acidic residues" evidence="4">
    <location>
        <begin position="266"/>
        <end position="275"/>
    </location>
</feature>
<dbReference type="InterPro" id="IPR020103">
    <property type="entry name" value="PsdUridine_synth_cat_dom_sf"/>
</dbReference>
<dbReference type="PANTHER" id="PTHR11142">
    <property type="entry name" value="PSEUDOURIDYLATE SYNTHASE"/>
    <property type="match status" value="1"/>
</dbReference>
<sequence length="622" mass="70659">MFAVATRRAAANTTAPAFFSNRSGKVSVLIFSRSQSRIFRSRRFKMAGLHQQQTPAAIVTTGTLDTDYTKWSQDALISRIRHLETSLSESPLSSSETKQPLAIIPNPTAKPDFDFNRYTSRLIALKFAYIGGPYQGLEFHFGSDTPLPTVEEKLFEALLKARLVPPRTYYNPDGSVDTTQVFTSGGNSGIEDVGKWIDLEAWEYTKCGRTDRGVSAFGQVVGVRVRSNRPKSKKEEEILGEDAIVEDAEDKVTPRSPVERQRPPPQEDEIPEFDDKDELPYVTILNRLLPSTIRVLAWCPNPPENFSARFNCQARTYHYFFTNPPAPHNPGEPPRLLDVDAMKVAAKYYEGLHDFRNLCKIDASKQLTNFKRRVEEADIVKVGGVTPVFSSSPDTDPEGMLARRPEMYYFKLTGSAFLWHQVRHMVAILFLVGQRLEKPEVVQRLLDVQEMPTKPFYNMADDRPLVLWDCLFDEKDVKWVYPELDRAKPNSREDVIGSLWELWHNSNMDAMLSGGLLAMVYGQQALLSKSDSVDNGSSSDVEESKKNKKKKGRDSTWIVDGSPAQTSFGKYVEIVKRGRMESVEVINRKFAARKSEEWRQKWSVEAKRERGIGDMTDYDHDE</sequence>
<evidence type="ECO:0000313" key="6">
    <source>
        <dbReference type="EMBL" id="KAK6343247.1"/>
    </source>
</evidence>
<keyword evidence="2" id="KW-0819">tRNA processing</keyword>
<feature type="domain" description="Pseudouridine synthase I TruA alpha/beta" evidence="5">
    <location>
        <begin position="345"/>
        <end position="473"/>
    </location>
</feature>
<keyword evidence="7" id="KW-1185">Reference proteome</keyword>
<name>A0AAV9UMG0_9PEZI</name>
<dbReference type="GO" id="GO:0009982">
    <property type="term" value="F:pseudouridine synthase activity"/>
    <property type="evidence" value="ECO:0007669"/>
    <property type="project" value="InterPro"/>
</dbReference>
<dbReference type="InterPro" id="IPR020097">
    <property type="entry name" value="PsdUridine_synth_TruA_a/b_dom"/>
</dbReference>
<comment type="caution">
    <text evidence="6">The sequence shown here is derived from an EMBL/GenBank/DDBJ whole genome shotgun (WGS) entry which is preliminary data.</text>
</comment>
<evidence type="ECO:0000259" key="5">
    <source>
        <dbReference type="Pfam" id="PF01416"/>
    </source>
</evidence>
<protein>
    <recommendedName>
        <fullName evidence="5">Pseudouridine synthase I TruA alpha/beta domain-containing protein</fullName>
    </recommendedName>
</protein>
<proteinExistence type="inferred from homology"/>
<evidence type="ECO:0000256" key="1">
    <source>
        <dbReference type="ARBA" id="ARBA00009375"/>
    </source>
</evidence>
<dbReference type="InterPro" id="IPR020094">
    <property type="entry name" value="TruA/RsuA/RluB/E/F_N"/>
</dbReference>
<feature type="region of interest" description="Disordered" evidence="4">
    <location>
        <begin position="530"/>
        <end position="558"/>
    </location>
</feature>
<dbReference type="InterPro" id="IPR020095">
    <property type="entry name" value="PsdUridine_synth_TruA_C"/>
</dbReference>
<evidence type="ECO:0000313" key="7">
    <source>
        <dbReference type="Proteomes" id="UP001373714"/>
    </source>
</evidence>
<dbReference type="PANTHER" id="PTHR11142:SF5">
    <property type="entry name" value="TRNA PSEUDOURIDINE(38_39) SYNTHASE"/>
    <property type="match status" value="1"/>
</dbReference>
<feature type="compositionally biased region" description="Low complexity" evidence="4">
    <location>
        <begin position="530"/>
        <end position="539"/>
    </location>
</feature>
<dbReference type="GO" id="GO:0031119">
    <property type="term" value="P:tRNA pseudouridine synthesis"/>
    <property type="evidence" value="ECO:0007669"/>
    <property type="project" value="TreeGrafter"/>
</dbReference>
<evidence type="ECO:0000256" key="2">
    <source>
        <dbReference type="ARBA" id="ARBA00022694"/>
    </source>
</evidence>
<comment type="similarity">
    <text evidence="1">Belongs to the tRNA pseudouridine synthase TruA family.</text>
</comment>
<dbReference type="GO" id="GO:0005634">
    <property type="term" value="C:nucleus"/>
    <property type="evidence" value="ECO:0007669"/>
    <property type="project" value="TreeGrafter"/>
</dbReference>
<dbReference type="EMBL" id="JAVHNS010000009">
    <property type="protein sequence ID" value="KAK6343247.1"/>
    <property type="molecule type" value="Genomic_DNA"/>
</dbReference>
<dbReference type="GO" id="GO:1990481">
    <property type="term" value="P:mRNA pseudouridine synthesis"/>
    <property type="evidence" value="ECO:0007669"/>
    <property type="project" value="TreeGrafter"/>
</dbReference>
<dbReference type="GO" id="GO:0005737">
    <property type="term" value="C:cytoplasm"/>
    <property type="evidence" value="ECO:0007669"/>
    <property type="project" value="TreeGrafter"/>
</dbReference>